<organism evidence="2">
    <name type="scientific">Albugo laibachii Nc14</name>
    <dbReference type="NCBI Taxonomy" id="890382"/>
    <lineage>
        <taxon>Eukaryota</taxon>
        <taxon>Sar</taxon>
        <taxon>Stramenopiles</taxon>
        <taxon>Oomycota</taxon>
        <taxon>Peronosporomycetes</taxon>
        <taxon>Albuginales</taxon>
        <taxon>Albuginaceae</taxon>
        <taxon>Albugo</taxon>
    </lineage>
</organism>
<gene>
    <name evidence="2" type="primary">AlNc14C10G1281</name>
    <name evidence="2" type="ORF">ALNC14_014700</name>
</gene>
<reference evidence="2" key="2">
    <citation type="submission" date="2011-02" db="EMBL/GenBank/DDBJ databases">
        <authorList>
            <person name="MacLean D."/>
        </authorList>
    </citation>
    <scope>NUCLEOTIDE SEQUENCE</scope>
</reference>
<feature type="coiled-coil region" evidence="1">
    <location>
        <begin position="47"/>
        <end position="123"/>
    </location>
</feature>
<dbReference type="EMBL" id="FR824055">
    <property type="protein sequence ID" value="CCA15327.1"/>
    <property type="molecule type" value="Genomic_DNA"/>
</dbReference>
<proteinExistence type="predicted"/>
<keyword evidence="1" id="KW-0175">Coiled coil</keyword>
<evidence type="ECO:0000313" key="2">
    <source>
        <dbReference type="EMBL" id="CCA15327.1"/>
    </source>
</evidence>
<evidence type="ECO:0000256" key="1">
    <source>
        <dbReference type="SAM" id="Coils"/>
    </source>
</evidence>
<accession>F0W2P1</accession>
<dbReference type="InterPro" id="IPR028118">
    <property type="entry name" value="Chibby_fam"/>
</dbReference>
<name>F0W2P1_9STRA</name>
<protein>
    <submittedName>
        <fullName evidence="2">AlNc14C10G1281 protein</fullName>
    </submittedName>
</protein>
<reference evidence="2" key="1">
    <citation type="journal article" date="2011" name="PLoS Biol.">
        <title>Gene gain and loss during evolution of obligate parasitism in the white rust pathogen of Arabidopsis thaliana.</title>
        <authorList>
            <person name="Kemen E."/>
            <person name="Gardiner A."/>
            <person name="Schultz-Larsen T."/>
            <person name="Kemen A.C."/>
            <person name="Balmuth A.L."/>
            <person name="Robert-Seilaniantz A."/>
            <person name="Bailey K."/>
            <person name="Holub E."/>
            <person name="Studholme D.J."/>
            <person name="Maclean D."/>
            <person name="Jones J.D."/>
        </authorList>
    </citation>
    <scope>NUCLEOTIDE SEQUENCE</scope>
</reference>
<sequence>MVEVIDSKEQVNANTSLDAEIPVSLSLGGATLWLSDSGQWTFDHVSLQQTSSQCEYLKKQVVTLENDNQQLRNAVTRITEESDMSKFKCKLMVEMLAVQSLEEEKAKEQLELERKNVQTLKNDILSILDRNEPSDVQTVRDVLDTD</sequence>
<dbReference type="AlphaFoldDB" id="F0W2P1"/>
<dbReference type="Pfam" id="PF14645">
    <property type="entry name" value="Chibby"/>
    <property type="match status" value="1"/>
</dbReference>
<dbReference type="HOGENOM" id="CLU_132951_0_0_1"/>